<keyword evidence="2" id="KW-1185">Reference proteome</keyword>
<gene>
    <name evidence="1" type="ORF">WH47_01695</name>
</gene>
<organism evidence="1 2">
    <name type="scientific">Habropoda laboriosa</name>
    <dbReference type="NCBI Taxonomy" id="597456"/>
    <lineage>
        <taxon>Eukaryota</taxon>
        <taxon>Metazoa</taxon>
        <taxon>Ecdysozoa</taxon>
        <taxon>Arthropoda</taxon>
        <taxon>Hexapoda</taxon>
        <taxon>Insecta</taxon>
        <taxon>Pterygota</taxon>
        <taxon>Neoptera</taxon>
        <taxon>Endopterygota</taxon>
        <taxon>Hymenoptera</taxon>
        <taxon>Apocrita</taxon>
        <taxon>Aculeata</taxon>
        <taxon>Apoidea</taxon>
        <taxon>Anthophila</taxon>
        <taxon>Apidae</taxon>
        <taxon>Habropoda</taxon>
    </lineage>
</organism>
<reference evidence="1 2" key="1">
    <citation type="submission" date="2015-07" db="EMBL/GenBank/DDBJ databases">
        <title>The genome of Habropoda laboriosa.</title>
        <authorList>
            <person name="Pan H."/>
            <person name="Kapheim K."/>
        </authorList>
    </citation>
    <scope>NUCLEOTIDE SEQUENCE [LARGE SCALE GENOMIC DNA]</scope>
    <source>
        <strain evidence="1">0110345459</strain>
    </source>
</reference>
<sequence length="115" mass="13121">AQALHTERSTDHKCPSNRMFKRLCKKLGETGSLVVRKNNRKNSVTSGGNKINFLAIVNRYLYISARQIEHQSRTSRSDALQPLARCKFHPNDINLHQKLHGIDLVNRVTFVQRGA</sequence>
<evidence type="ECO:0008006" key="3">
    <source>
        <dbReference type="Google" id="ProtNLM"/>
    </source>
</evidence>
<accession>A0A0L7QZY6</accession>
<evidence type="ECO:0000313" key="1">
    <source>
        <dbReference type="EMBL" id="KOC64127.1"/>
    </source>
</evidence>
<name>A0A0L7QZY6_9HYME</name>
<dbReference type="EMBL" id="KQ414675">
    <property type="protein sequence ID" value="KOC64127.1"/>
    <property type="molecule type" value="Genomic_DNA"/>
</dbReference>
<dbReference type="Proteomes" id="UP000053825">
    <property type="component" value="Unassembled WGS sequence"/>
</dbReference>
<protein>
    <recommendedName>
        <fullName evidence="3">DUF4817 domain-containing protein</fullName>
    </recommendedName>
</protein>
<evidence type="ECO:0000313" key="2">
    <source>
        <dbReference type="Proteomes" id="UP000053825"/>
    </source>
</evidence>
<proteinExistence type="predicted"/>
<dbReference type="AlphaFoldDB" id="A0A0L7QZY6"/>
<feature type="non-terminal residue" evidence="1">
    <location>
        <position position="1"/>
    </location>
</feature>